<dbReference type="PROSITE" id="PS00086">
    <property type="entry name" value="CYTOCHROME_P450"/>
    <property type="match status" value="1"/>
</dbReference>
<dbReference type="PANTHER" id="PTHR24305">
    <property type="entry name" value="CYTOCHROME P450"/>
    <property type="match status" value="1"/>
</dbReference>
<keyword evidence="6" id="KW-0560">Oxidoreductase</keyword>
<dbReference type="PRINTS" id="PR00385">
    <property type="entry name" value="P450"/>
</dbReference>
<accession>T5ADJ9</accession>
<dbReference type="GO" id="GO:0016705">
    <property type="term" value="F:oxidoreductase activity, acting on paired donors, with incorporation or reduction of molecular oxygen"/>
    <property type="evidence" value="ECO:0007669"/>
    <property type="project" value="InterPro"/>
</dbReference>
<evidence type="ECO:0000256" key="5">
    <source>
        <dbReference type="PIRSR" id="PIRSR602401-1"/>
    </source>
</evidence>
<dbReference type="Gene3D" id="1.10.630.10">
    <property type="entry name" value="Cytochrome P450"/>
    <property type="match status" value="1"/>
</dbReference>
<feature type="binding site" description="axial binding residue" evidence="5">
    <location>
        <position position="479"/>
    </location>
    <ligand>
        <name>heme</name>
        <dbReference type="ChEBI" id="CHEBI:30413"/>
    </ligand>
    <ligandPart>
        <name>Fe</name>
        <dbReference type="ChEBI" id="CHEBI:18248"/>
    </ligandPart>
</feature>
<evidence type="ECO:0000256" key="2">
    <source>
        <dbReference type="ARBA" id="ARBA00022617"/>
    </source>
</evidence>
<dbReference type="PANTHER" id="PTHR24305:SF147">
    <property type="entry name" value="P450, PUTATIVE (EUROFUNG)-RELATED"/>
    <property type="match status" value="1"/>
</dbReference>
<dbReference type="InterPro" id="IPR050121">
    <property type="entry name" value="Cytochrome_P450_monoxygenase"/>
</dbReference>
<dbReference type="OrthoDB" id="3945418at2759"/>
<sequence>MSLVAGVQLASLRLLCFLWSHWPVFVCIWLLYAAAVAVHRLTLHPLAGFPGPRLAGASYCYEFWFDVVLGGRYTREIASLHQRYGPIVRINPDELHCNDAGFVDSVYPHGRGRRNKSRHYLAAIPWGYVPLVVVHSGVGTADHDHHRLRRAAINKYFSRSQVVRNESLIHRNAQRLCDKIVQHRRRGPFEAMAAYSCFTADVLTSYCFGHSLGNLDQPGWQPAFKGTIDNMTGVFYLSRHLPQLARVADWIPLSVALPGASPKTDVGQVTIPRLVKLAKMATDSDCSGKSRPTVIQALLESDLPSSEKTLTRLTSEANAVVLGGTHTVSTVLTVLTYHLLANPAQLSRLRSELQTVVGDATNLPPWTTLEQLPYLSAVILEGLRLMYGIASRISVVSPDQDLPFLASWRPSSASEEVDVCYTIPRGYAIGMSAYIMHSDPKLFPNASRFLPDRWLNEHGQRSRILERYLLSFSRGNRQCLGMQLAYCELYITTAALALRVLPWLSLYQTTIDDVEYDHDQLIAMPKRGSKGVRVAVH</sequence>
<keyword evidence="7" id="KW-0812">Transmembrane</keyword>
<dbReference type="AlphaFoldDB" id="T5ADJ9"/>
<dbReference type="InterPro" id="IPR001128">
    <property type="entry name" value="Cyt_P450"/>
</dbReference>
<comment type="cofactor">
    <cofactor evidence="1 5">
        <name>heme</name>
        <dbReference type="ChEBI" id="CHEBI:30413"/>
    </cofactor>
</comment>
<dbReference type="InterPro" id="IPR017972">
    <property type="entry name" value="Cyt_P450_CS"/>
</dbReference>
<dbReference type="Proteomes" id="UP000019374">
    <property type="component" value="Unassembled WGS sequence"/>
</dbReference>
<keyword evidence="6" id="KW-0503">Monooxygenase</keyword>
<dbReference type="HOGENOM" id="CLU_001570_14_4_1"/>
<comment type="similarity">
    <text evidence="6">Belongs to the cytochrome P450 family.</text>
</comment>
<dbReference type="eggNOG" id="KOG0158">
    <property type="taxonomic scope" value="Eukaryota"/>
</dbReference>
<evidence type="ECO:0000256" key="4">
    <source>
        <dbReference type="ARBA" id="ARBA00023004"/>
    </source>
</evidence>
<proteinExistence type="inferred from homology"/>
<dbReference type="Pfam" id="PF00067">
    <property type="entry name" value="p450"/>
    <property type="match status" value="1"/>
</dbReference>
<dbReference type="InterPro" id="IPR002401">
    <property type="entry name" value="Cyt_P450_E_grp-I"/>
</dbReference>
<keyword evidence="4 5" id="KW-0408">Iron</keyword>
<evidence type="ECO:0000256" key="6">
    <source>
        <dbReference type="RuleBase" id="RU000461"/>
    </source>
</evidence>
<keyword evidence="3 5" id="KW-0479">Metal-binding</keyword>
<organism evidence="8 9">
    <name type="scientific">Ophiocordyceps sinensis (strain Co18 / CGMCC 3.14243)</name>
    <name type="common">Yarsagumba caterpillar fungus</name>
    <name type="synonym">Hirsutella sinensis</name>
    <dbReference type="NCBI Taxonomy" id="911162"/>
    <lineage>
        <taxon>Eukaryota</taxon>
        <taxon>Fungi</taxon>
        <taxon>Dikarya</taxon>
        <taxon>Ascomycota</taxon>
        <taxon>Pezizomycotina</taxon>
        <taxon>Sordariomycetes</taxon>
        <taxon>Hypocreomycetidae</taxon>
        <taxon>Hypocreales</taxon>
        <taxon>Ophiocordycipitaceae</taxon>
        <taxon>Ophiocordyceps</taxon>
    </lineage>
</organism>
<dbReference type="GO" id="GO:0004497">
    <property type="term" value="F:monooxygenase activity"/>
    <property type="evidence" value="ECO:0007669"/>
    <property type="project" value="UniProtKB-KW"/>
</dbReference>
<reference evidence="8 9" key="1">
    <citation type="journal article" date="2013" name="Chin. Sci. Bull.">
        <title>Genome survey uncovers the secrets of sex and lifestyle in caterpillar fungus.</title>
        <authorList>
            <person name="Hu X."/>
            <person name="Zhang Y."/>
            <person name="Xiao G."/>
            <person name="Zheng P."/>
            <person name="Xia Y."/>
            <person name="Zhang X."/>
            <person name="St Leger R.J."/>
            <person name="Liu X."/>
            <person name="Wang C."/>
        </authorList>
    </citation>
    <scope>NUCLEOTIDE SEQUENCE [LARGE SCALE GENOMIC DNA]</scope>
    <source>
        <strain evidence="9">Co18 / CGMCC 3.14243</strain>
        <tissue evidence="8">Fruit-body</tissue>
    </source>
</reference>
<evidence type="ECO:0000313" key="9">
    <source>
        <dbReference type="Proteomes" id="UP000019374"/>
    </source>
</evidence>
<protein>
    <submittedName>
        <fullName evidence="8">Trichodiene oxygenase</fullName>
    </submittedName>
</protein>
<name>T5ADJ9_OPHSC</name>
<keyword evidence="7" id="KW-1133">Transmembrane helix</keyword>
<dbReference type="SUPFAM" id="SSF48264">
    <property type="entry name" value="Cytochrome P450"/>
    <property type="match status" value="1"/>
</dbReference>
<evidence type="ECO:0000256" key="1">
    <source>
        <dbReference type="ARBA" id="ARBA00001971"/>
    </source>
</evidence>
<dbReference type="PRINTS" id="PR00463">
    <property type="entry name" value="EP450I"/>
</dbReference>
<evidence type="ECO:0000313" key="8">
    <source>
        <dbReference type="EMBL" id="EQK99811.1"/>
    </source>
</evidence>
<keyword evidence="7" id="KW-0472">Membrane</keyword>
<gene>
    <name evidence="8" type="ORF">OCS_04475</name>
</gene>
<dbReference type="EMBL" id="KE653140">
    <property type="protein sequence ID" value="EQK99811.1"/>
    <property type="molecule type" value="Genomic_DNA"/>
</dbReference>
<keyword evidence="2 5" id="KW-0349">Heme</keyword>
<dbReference type="GO" id="GO:0005506">
    <property type="term" value="F:iron ion binding"/>
    <property type="evidence" value="ECO:0007669"/>
    <property type="project" value="InterPro"/>
</dbReference>
<dbReference type="InterPro" id="IPR036396">
    <property type="entry name" value="Cyt_P450_sf"/>
</dbReference>
<evidence type="ECO:0000256" key="7">
    <source>
        <dbReference type="SAM" id="Phobius"/>
    </source>
</evidence>
<evidence type="ECO:0000256" key="3">
    <source>
        <dbReference type="ARBA" id="ARBA00022723"/>
    </source>
</evidence>
<feature type="transmembrane region" description="Helical" evidence="7">
    <location>
        <begin position="12"/>
        <end position="32"/>
    </location>
</feature>
<dbReference type="CDD" id="cd11062">
    <property type="entry name" value="CYP58-like"/>
    <property type="match status" value="1"/>
</dbReference>
<dbReference type="GO" id="GO:0020037">
    <property type="term" value="F:heme binding"/>
    <property type="evidence" value="ECO:0007669"/>
    <property type="project" value="InterPro"/>
</dbReference>